<dbReference type="SUPFAM" id="SSF55874">
    <property type="entry name" value="ATPase domain of HSP90 chaperone/DNA topoisomerase II/histidine kinase"/>
    <property type="match status" value="1"/>
</dbReference>
<dbReference type="SMART" id="SM00387">
    <property type="entry name" value="HATPase_c"/>
    <property type="match status" value="1"/>
</dbReference>
<evidence type="ECO:0000256" key="1">
    <source>
        <dbReference type="ARBA" id="ARBA00000085"/>
    </source>
</evidence>
<name>A0A5Q0BSR4_9GAMM</name>
<evidence type="ECO:0000256" key="7">
    <source>
        <dbReference type="SAM" id="Phobius"/>
    </source>
</evidence>
<gene>
    <name evidence="9" type="ORF">F6R98_13160</name>
</gene>
<evidence type="ECO:0000256" key="6">
    <source>
        <dbReference type="ARBA" id="ARBA00022840"/>
    </source>
</evidence>
<dbReference type="SUPFAM" id="SSF47384">
    <property type="entry name" value="Homodimeric domain of signal transducing histidine kinase"/>
    <property type="match status" value="1"/>
</dbReference>
<protein>
    <recommendedName>
        <fullName evidence="2">histidine kinase</fullName>
        <ecNumber evidence="2">2.7.13.3</ecNumber>
    </recommendedName>
</protein>
<dbReference type="InterPro" id="IPR036890">
    <property type="entry name" value="HATPase_C_sf"/>
</dbReference>
<feature type="transmembrane region" description="Helical" evidence="7">
    <location>
        <begin position="21"/>
        <end position="40"/>
    </location>
</feature>
<dbReference type="Pfam" id="PF02518">
    <property type="entry name" value="HATPase_c"/>
    <property type="match status" value="1"/>
</dbReference>
<dbReference type="InterPro" id="IPR050980">
    <property type="entry name" value="2C_sensor_his_kinase"/>
</dbReference>
<dbReference type="InParanoid" id="A0A5Q0BSR4"/>
<keyword evidence="7" id="KW-0812">Transmembrane</keyword>
<dbReference type="InterPro" id="IPR003594">
    <property type="entry name" value="HATPase_dom"/>
</dbReference>
<evidence type="ECO:0000256" key="5">
    <source>
        <dbReference type="ARBA" id="ARBA00022777"/>
    </source>
</evidence>
<dbReference type="GO" id="GO:0005886">
    <property type="term" value="C:plasma membrane"/>
    <property type="evidence" value="ECO:0007669"/>
    <property type="project" value="TreeGrafter"/>
</dbReference>
<dbReference type="AlphaFoldDB" id="A0A5Q0BSR4"/>
<dbReference type="GO" id="GO:0005524">
    <property type="term" value="F:ATP binding"/>
    <property type="evidence" value="ECO:0007669"/>
    <property type="project" value="UniProtKB-KW"/>
</dbReference>
<organism evidence="9 10">
    <name type="scientific">Candidatus Methylospira mobilis</name>
    <dbReference type="NCBI Taxonomy" id="1808979"/>
    <lineage>
        <taxon>Bacteria</taxon>
        <taxon>Pseudomonadati</taxon>
        <taxon>Pseudomonadota</taxon>
        <taxon>Gammaproteobacteria</taxon>
        <taxon>Methylococcales</taxon>
        <taxon>Methylococcaceae</taxon>
        <taxon>Candidatus Methylospira</taxon>
    </lineage>
</organism>
<proteinExistence type="predicted"/>
<comment type="catalytic activity">
    <reaction evidence="1">
        <text>ATP + protein L-histidine = ADP + protein N-phospho-L-histidine.</text>
        <dbReference type="EC" id="2.7.13.3"/>
    </reaction>
</comment>
<keyword evidence="7" id="KW-0472">Membrane</keyword>
<dbReference type="PANTHER" id="PTHR44936">
    <property type="entry name" value="SENSOR PROTEIN CREC"/>
    <property type="match status" value="1"/>
</dbReference>
<evidence type="ECO:0000259" key="8">
    <source>
        <dbReference type="PROSITE" id="PS50109"/>
    </source>
</evidence>
<dbReference type="PROSITE" id="PS50109">
    <property type="entry name" value="HIS_KIN"/>
    <property type="match status" value="1"/>
</dbReference>
<dbReference type="OrthoDB" id="9785252at2"/>
<keyword evidence="7" id="KW-1133">Transmembrane helix</keyword>
<feature type="domain" description="Histidine kinase" evidence="8">
    <location>
        <begin position="229"/>
        <end position="436"/>
    </location>
</feature>
<keyword evidence="4" id="KW-0547">Nucleotide-binding</keyword>
<keyword evidence="6" id="KW-0067">ATP-binding</keyword>
<reference evidence="9 10" key="1">
    <citation type="submission" date="2019-09" db="EMBL/GenBank/DDBJ databases">
        <title>Ecophysiology of the spiral-shaped methanotroph Methylospira mobilis as revealed by the complete genome sequence.</title>
        <authorList>
            <person name="Oshkin I.Y."/>
            <person name="Dedysh S.N."/>
            <person name="Miroshnikov K."/>
            <person name="Danilova O.V."/>
            <person name="Hakobyan A."/>
            <person name="Liesack W."/>
        </authorList>
    </citation>
    <scope>NUCLEOTIDE SEQUENCE [LARGE SCALE GENOMIC DNA]</scope>
    <source>
        <strain evidence="9 10">Shm1</strain>
    </source>
</reference>
<sequence length="441" mass="48957">MSFPLLDASDISARKNLKWLFVLRNLMICVEALAVIISVYGLELPLYQAALTAVITAQLGFNWYTWVRLEEERIVVDGELFFQLCCDVLTITAVLYFTGGASNPLAWFFLLPLILTSTILPRIYTWYMVLFTSACYTLLMTFYKPLPAILPITLGPNTPPELHQLMDHHDLQLHVFGMWFGFVFSAVLVAYFVVGIADTLRQRERKLAEIREHTLRNERVVALGTLAAGAAHEMGTPLGTMAIIVHELIKEYGETDADLCKKMKILREQVSRCKQALSVLSASAGEIRAESGHPMPVSAYLDEVISNWRQQRPEGVLAVNKQGFEPSPSILAELTLTHALVNILNNSADVSPHFIELRARWTKDRLVLEIVDDGPGIAPSVSEQLGKEPVSSKENGLGVGLFLAFTTIERMGGTISMALRSECQGTLTRISLPVTLREAGL</sequence>
<keyword evidence="5 9" id="KW-0418">Kinase</keyword>
<dbReference type="KEGG" id="mmob:F6R98_13160"/>
<dbReference type="GO" id="GO:0000155">
    <property type="term" value="F:phosphorelay sensor kinase activity"/>
    <property type="evidence" value="ECO:0007669"/>
    <property type="project" value="InterPro"/>
</dbReference>
<evidence type="ECO:0000313" key="10">
    <source>
        <dbReference type="Proteomes" id="UP000325755"/>
    </source>
</evidence>
<keyword evidence="10" id="KW-1185">Reference proteome</keyword>
<dbReference type="InterPro" id="IPR004358">
    <property type="entry name" value="Sig_transdc_His_kin-like_C"/>
</dbReference>
<dbReference type="InterPro" id="IPR036097">
    <property type="entry name" value="HisK_dim/P_sf"/>
</dbReference>
<evidence type="ECO:0000256" key="3">
    <source>
        <dbReference type="ARBA" id="ARBA00022679"/>
    </source>
</evidence>
<dbReference type="PANTHER" id="PTHR44936:SF10">
    <property type="entry name" value="SENSOR PROTEIN RSTB"/>
    <property type="match status" value="1"/>
</dbReference>
<accession>A0A5Q0BSR4</accession>
<feature type="transmembrane region" description="Helical" evidence="7">
    <location>
        <begin position="176"/>
        <end position="197"/>
    </location>
</feature>
<dbReference type="Proteomes" id="UP000325755">
    <property type="component" value="Chromosome"/>
</dbReference>
<dbReference type="EC" id="2.7.13.3" evidence="2"/>
<dbReference type="EMBL" id="CP044205">
    <property type="protein sequence ID" value="QFY45107.1"/>
    <property type="molecule type" value="Genomic_DNA"/>
</dbReference>
<dbReference type="Gene3D" id="3.30.565.10">
    <property type="entry name" value="Histidine kinase-like ATPase, C-terminal domain"/>
    <property type="match status" value="1"/>
</dbReference>
<evidence type="ECO:0000256" key="2">
    <source>
        <dbReference type="ARBA" id="ARBA00012438"/>
    </source>
</evidence>
<evidence type="ECO:0000313" key="9">
    <source>
        <dbReference type="EMBL" id="QFY45107.1"/>
    </source>
</evidence>
<keyword evidence="3" id="KW-0808">Transferase</keyword>
<dbReference type="InterPro" id="IPR005467">
    <property type="entry name" value="His_kinase_dom"/>
</dbReference>
<dbReference type="PRINTS" id="PR00344">
    <property type="entry name" value="BCTRLSENSOR"/>
</dbReference>
<dbReference type="Gene3D" id="1.10.287.130">
    <property type="match status" value="1"/>
</dbReference>
<evidence type="ECO:0000256" key="4">
    <source>
        <dbReference type="ARBA" id="ARBA00022741"/>
    </source>
</evidence>